<dbReference type="Pfam" id="PF18105">
    <property type="entry name" value="PGM1_C"/>
    <property type="match status" value="1"/>
</dbReference>
<accession>A0A239K0K9</accession>
<dbReference type="RefSeq" id="WP_089209626.1">
    <property type="nucleotide sequence ID" value="NZ_FZOD01000025.1"/>
</dbReference>
<dbReference type="InterPro" id="IPR056855">
    <property type="entry name" value="ATP-grasp_IQCH"/>
</dbReference>
<keyword evidence="1" id="KW-0547">Nucleotide-binding</keyword>
<dbReference type="SUPFAM" id="SSF56059">
    <property type="entry name" value="Glutathione synthetase ATP-binding domain-like"/>
    <property type="match status" value="1"/>
</dbReference>
<dbReference type="Pfam" id="PF24923">
    <property type="entry name" value="ATP-grasp_IQCH"/>
    <property type="match status" value="2"/>
</dbReference>
<reference evidence="3 4" key="1">
    <citation type="submission" date="2017-06" db="EMBL/GenBank/DDBJ databases">
        <authorList>
            <person name="Kim H.J."/>
            <person name="Triplett B.A."/>
        </authorList>
    </citation>
    <scope>NUCLEOTIDE SEQUENCE [LARGE SCALE GENOMIC DNA]</scope>
    <source>
        <strain evidence="3 4">CGMCC 4.2132</strain>
    </source>
</reference>
<evidence type="ECO:0000259" key="2">
    <source>
        <dbReference type="PROSITE" id="PS50975"/>
    </source>
</evidence>
<feature type="domain" description="ATP-grasp" evidence="2">
    <location>
        <begin position="182"/>
        <end position="415"/>
    </location>
</feature>
<dbReference type="GO" id="GO:0005524">
    <property type="term" value="F:ATP binding"/>
    <property type="evidence" value="ECO:0007669"/>
    <property type="project" value="UniProtKB-UniRule"/>
</dbReference>
<dbReference type="PANTHER" id="PTHR14465">
    <property type="entry name" value="IQ DOMAIN-CONTAINING PROTEIN H"/>
    <property type="match status" value="1"/>
</dbReference>
<gene>
    <name evidence="3" type="ORF">SAMN05216276_102542</name>
</gene>
<dbReference type="AlphaFoldDB" id="A0A239K0K9"/>
<dbReference type="EMBL" id="FZOD01000025">
    <property type="protein sequence ID" value="SNT11846.1"/>
    <property type="molecule type" value="Genomic_DNA"/>
</dbReference>
<dbReference type="InterPro" id="IPR011761">
    <property type="entry name" value="ATP-grasp"/>
</dbReference>
<name>A0A239K0K9_9ACTN</name>
<dbReference type="Proteomes" id="UP000198282">
    <property type="component" value="Unassembled WGS sequence"/>
</dbReference>
<dbReference type="GO" id="GO:0046872">
    <property type="term" value="F:metal ion binding"/>
    <property type="evidence" value="ECO:0007669"/>
    <property type="project" value="InterPro"/>
</dbReference>
<organism evidence="3 4">
    <name type="scientific">Streptosporangium subroseum</name>
    <dbReference type="NCBI Taxonomy" id="106412"/>
    <lineage>
        <taxon>Bacteria</taxon>
        <taxon>Bacillati</taxon>
        <taxon>Actinomycetota</taxon>
        <taxon>Actinomycetes</taxon>
        <taxon>Streptosporangiales</taxon>
        <taxon>Streptosporangiaceae</taxon>
        <taxon>Streptosporangium</taxon>
    </lineage>
</organism>
<dbReference type="InterPro" id="IPR041356">
    <property type="entry name" value="PGM1_C"/>
</dbReference>
<sequence length="501" mass="54990">MTQGDAQELQAFDRLQQRLWPLYTAVGSQGPRVVVVVPSVSLDGDELRKIPGMIHYEERLLFAMQLLRDPDTRVIYVTNRRLHPTVIEYALDTVTSLPNSHARRRLTFLDCADGDPVPLSQKVLDRPDLIEKIRREVSGSSQACLVTYSSGAPERTLAVRLGIPLYACDPALSYLGSKSGARRFFRAAGVPVLEGYEDLRDEGDLIQALAELKSVHPKVRGAVIKLNESFAGGGNGLFSFDGAPDAGLGDWVKRELPQRVVFGTGTDTWESYMTKWQEMGGIVERHVDAAETRSPAAQLDITPTGEVRVLTTHDQILGGAAKQVFVASAFPAHPSYRMDIQELALRAGKALADRSALGLLSIDFVSERTPAGWSHHALETNLRIGGGTTPYFHLHGLVEGRYSRDSAEYLTPEGEPRCYYASDRLQRDEYRMFGPDDVIDIALRHGLGYSSATRCGAIFYMLGGIAHTGKVGIIAIHGTPERARRTYDGVVAALDAEVSSR</sequence>
<dbReference type="PANTHER" id="PTHR14465:SF0">
    <property type="entry name" value="IQ DOMAIN-CONTAINING PROTEIN H"/>
    <property type="match status" value="1"/>
</dbReference>
<evidence type="ECO:0000256" key="1">
    <source>
        <dbReference type="PROSITE-ProRule" id="PRU00409"/>
    </source>
</evidence>
<dbReference type="OrthoDB" id="164032at2"/>
<keyword evidence="1" id="KW-0067">ATP-binding</keyword>
<proteinExistence type="predicted"/>
<evidence type="ECO:0000313" key="3">
    <source>
        <dbReference type="EMBL" id="SNT11846.1"/>
    </source>
</evidence>
<dbReference type="PROSITE" id="PS50975">
    <property type="entry name" value="ATP_GRASP"/>
    <property type="match status" value="1"/>
</dbReference>
<keyword evidence="4" id="KW-1185">Reference proteome</keyword>
<protein>
    <recommendedName>
        <fullName evidence="2">ATP-grasp domain-containing protein</fullName>
    </recommendedName>
</protein>
<evidence type="ECO:0000313" key="4">
    <source>
        <dbReference type="Proteomes" id="UP000198282"/>
    </source>
</evidence>
<dbReference type="InterPro" id="IPR038752">
    <property type="entry name" value="IQCH"/>
</dbReference>